<evidence type="ECO:0000313" key="4">
    <source>
        <dbReference type="EMBL" id="BBE30183.1"/>
    </source>
</evidence>
<keyword evidence="2" id="KW-0812">Transmembrane</keyword>
<proteinExistence type="inferred from homology"/>
<keyword evidence="5" id="KW-1185">Reference proteome</keyword>
<dbReference type="PANTHER" id="PTHR30576:SF0">
    <property type="entry name" value="UNDECAPRENYL-PHOSPHATE N-ACETYLGALACTOSAMINYL 1-PHOSPHATE TRANSFERASE-RELATED"/>
    <property type="match status" value="1"/>
</dbReference>
<feature type="transmembrane region" description="Helical" evidence="2">
    <location>
        <begin position="7"/>
        <end position="40"/>
    </location>
</feature>
<keyword evidence="2" id="KW-1133">Transmembrane helix</keyword>
<gene>
    <name evidence="4" type="ORF">OSSY52_03240</name>
</gene>
<dbReference type="KEGG" id="ocy:OSSY52_03240"/>
<evidence type="ECO:0000256" key="1">
    <source>
        <dbReference type="ARBA" id="ARBA00006464"/>
    </source>
</evidence>
<evidence type="ECO:0000313" key="5">
    <source>
        <dbReference type="Proteomes" id="UP000516361"/>
    </source>
</evidence>
<dbReference type="GO" id="GO:0016780">
    <property type="term" value="F:phosphotransferase activity, for other substituted phosphate groups"/>
    <property type="evidence" value="ECO:0007669"/>
    <property type="project" value="TreeGrafter"/>
</dbReference>
<organism evidence="4 5">
    <name type="scientific">Tepiditoga spiralis</name>
    <dbReference type="NCBI Taxonomy" id="2108365"/>
    <lineage>
        <taxon>Bacteria</taxon>
        <taxon>Thermotogati</taxon>
        <taxon>Thermotogota</taxon>
        <taxon>Thermotogae</taxon>
        <taxon>Petrotogales</taxon>
        <taxon>Petrotogaceae</taxon>
        <taxon>Tepiditoga</taxon>
    </lineage>
</organism>
<feature type="domain" description="Bacterial sugar transferase" evidence="3">
    <location>
        <begin position="205"/>
        <end position="386"/>
    </location>
</feature>
<sequence>MRKYIKIIDILIITIFLILLKVPFTVAFFVAFIVFLGFYAFRVYDNENMINYNSNLIRNAIGTIIGYVGTLIFYFALENFINRYMLIYLFIFNTFALSLLHLIEYKIYTKHANIKKFLILGDSKGIENILSEIEKKTMNKIKFVDTEDYDNLLIVDPKIKRNGENVEYLPNLCEYYLKRIPIEVLSKFSEYYEVTLNNPLESPSKRIIDIIISVVLMILFSPFMLIISFFILIEDGLPIIFEQKRIGKDEKSFKMIKFRSLKEAKIDKNNPNGEIEKRVLKIGKFIRFTRLDESLQFINVLKGDMSIVGSRPEMEEFHLKMNGKIPFYSKRLKLKPGITGWAQINYKHTSTIKDYIKKTEYDLYYIKNRNLMLDLQIMLKTFETMIGMKGAR</sequence>
<dbReference type="InParanoid" id="A0A7G1G5X0"/>
<keyword evidence="4" id="KW-0808">Transferase</keyword>
<dbReference type="Proteomes" id="UP000516361">
    <property type="component" value="Chromosome"/>
</dbReference>
<feature type="transmembrane region" description="Helical" evidence="2">
    <location>
        <begin position="84"/>
        <end position="103"/>
    </location>
</feature>
<keyword evidence="2" id="KW-0472">Membrane</keyword>
<comment type="similarity">
    <text evidence="1">Belongs to the bacterial sugar transferase family.</text>
</comment>
<feature type="transmembrane region" description="Helical" evidence="2">
    <location>
        <begin position="210"/>
        <end position="233"/>
    </location>
</feature>
<evidence type="ECO:0000256" key="2">
    <source>
        <dbReference type="SAM" id="Phobius"/>
    </source>
</evidence>
<dbReference type="EMBL" id="AP018712">
    <property type="protein sequence ID" value="BBE30183.1"/>
    <property type="molecule type" value="Genomic_DNA"/>
</dbReference>
<feature type="transmembrane region" description="Helical" evidence="2">
    <location>
        <begin position="60"/>
        <end position="77"/>
    </location>
</feature>
<name>A0A7G1G5X0_9BACT</name>
<dbReference type="RefSeq" id="WP_190615309.1">
    <property type="nucleotide sequence ID" value="NZ_AP018712.1"/>
</dbReference>
<evidence type="ECO:0000259" key="3">
    <source>
        <dbReference type="Pfam" id="PF02397"/>
    </source>
</evidence>
<reference evidence="4 5" key="1">
    <citation type="submission" date="2018-06" db="EMBL/GenBank/DDBJ databases">
        <title>Genome sequencing of Oceanotoga sp. sy52.</title>
        <authorList>
            <person name="Mori K."/>
        </authorList>
    </citation>
    <scope>NUCLEOTIDE SEQUENCE [LARGE SCALE GENOMIC DNA]</scope>
    <source>
        <strain evidence="5">sy52</strain>
    </source>
</reference>
<accession>A0A7G1G5X0</accession>
<dbReference type="InterPro" id="IPR003362">
    <property type="entry name" value="Bact_transf"/>
</dbReference>
<dbReference type="Pfam" id="PF02397">
    <property type="entry name" value="Bac_transf"/>
    <property type="match status" value="1"/>
</dbReference>
<dbReference type="AlphaFoldDB" id="A0A7G1G5X0"/>
<protein>
    <submittedName>
        <fullName evidence="4">Polyprenyl glycosylphosphotransferase</fullName>
    </submittedName>
</protein>
<dbReference type="PANTHER" id="PTHR30576">
    <property type="entry name" value="COLANIC BIOSYNTHESIS UDP-GLUCOSE LIPID CARRIER TRANSFERASE"/>
    <property type="match status" value="1"/>
</dbReference>